<feature type="transmembrane region" description="Helical" evidence="1">
    <location>
        <begin position="58"/>
        <end position="76"/>
    </location>
</feature>
<name>A0A3A4ACH8_9ACTN</name>
<feature type="transmembrane region" description="Helical" evidence="1">
    <location>
        <begin position="151"/>
        <end position="172"/>
    </location>
</feature>
<evidence type="ECO:0008006" key="4">
    <source>
        <dbReference type="Google" id="ProtNLM"/>
    </source>
</evidence>
<dbReference type="OrthoDB" id="4935320at2"/>
<comment type="caution">
    <text evidence="2">The sequence shown here is derived from an EMBL/GenBank/DDBJ whole genome shotgun (WGS) entry which is preliminary data.</text>
</comment>
<keyword evidence="1" id="KW-0472">Membrane</keyword>
<proteinExistence type="predicted"/>
<evidence type="ECO:0000256" key="1">
    <source>
        <dbReference type="SAM" id="Phobius"/>
    </source>
</evidence>
<gene>
    <name evidence="2" type="ORF">D5H75_30740</name>
</gene>
<keyword evidence="1" id="KW-1133">Transmembrane helix</keyword>
<dbReference type="AlphaFoldDB" id="A0A3A4ACH8"/>
<dbReference type="Proteomes" id="UP000265768">
    <property type="component" value="Unassembled WGS sequence"/>
</dbReference>
<feature type="transmembrane region" description="Helical" evidence="1">
    <location>
        <begin position="110"/>
        <end position="131"/>
    </location>
</feature>
<accession>A0A3A4ACH8</accession>
<dbReference type="EMBL" id="QZEY01000016">
    <property type="protein sequence ID" value="RJL24264.1"/>
    <property type="molecule type" value="Genomic_DNA"/>
</dbReference>
<sequence>MAMPPVAGIAAGGWPGVAWGLLAAALCGGVPALVIWAGVRSGRLGDRHITDRAQRPRLLVLITAAVAVALAVLVTLGAPAFIVWSVISMLAGLAVTAPLTLLWKVSFHAAVAAGTVVTLAQAIPPHIAYPIGAPLVALVAWARVELTDHTFAQTAVGALLGAATCWTVFALAP</sequence>
<evidence type="ECO:0000313" key="2">
    <source>
        <dbReference type="EMBL" id="RJL24264.1"/>
    </source>
</evidence>
<keyword evidence="1" id="KW-0812">Transmembrane</keyword>
<feature type="transmembrane region" description="Helical" evidence="1">
    <location>
        <begin position="16"/>
        <end position="37"/>
    </location>
</feature>
<organism evidence="2 3">
    <name type="scientific">Bailinhaonella thermotolerans</name>
    <dbReference type="NCBI Taxonomy" id="1070861"/>
    <lineage>
        <taxon>Bacteria</taxon>
        <taxon>Bacillati</taxon>
        <taxon>Actinomycetota</taxon>
        <taxon>Actinomycetes</taxon>
        <taxon>Streptosporangiales</taxon>
        <taxon>Streptosporangiaceae</taxon>
        <taxon>Bailinhaonella</taxon>
    </lineage>
</organism>
<feature type="transmembrane region" description="Helical" evidence="1">
    <location>
        <begin position="82"/>
        <end position="103"/>
    </location>
</feature>
<reference evidence="2 3" key="1">
    <citation type="submission" date="2018-09" db="EMBL/GenBank/DDBJ databases">
        <title>YIM 75507 draft genome.</title>
        <authorList>
            <person name="Tang S."/>
            <person name="Feng Y."/>
        </authorList>
    </citation>
    <scope>NUCLEOTIDE SEQUENCE [LARGE SCALE GENOMIC DNA]</scope>
    <source>
        <strain evidence="2 3">YIM 75507</strain>
    </source>
</reference>
<keyword evidence="3" id="KW-1185">Reference proteome</keyword>
<protein>
    <recommendedName>
        <fullName evidence="4">PAP2 superfamily protein</fullName>
    </recommendedName>
</protein>
<evidence type="ECO:0000313" key="3">
    <source>
        <dbReference type="Proteomes" id="UP000265768"/>
    </source>
</evidence>